<proteinExistence type="predicted"/>
<sequence length="204" mass="22932">MNSKYSLKIIVALVVFVAVVAAHAAVGLGSLWLITAGALAGVAGVLTPERHPQEALEAPPKPSAVVSPVESLQEMRTRIKQLKQSIKLSGEQRQEFFADLDHFFKTCRDVVQEWDHLEADPFQEEKVRRIMDVYFPETCRILEEMPTAAHGQAVEDFRASLAVLQTEIDEVHQAILRDNLQELKDNRTFLELQFGVLNEPDEQS</sequence>
<dbReference type="EMBL" id="JAKMUT010000006">
    <property type="protein sequence ID" value="MCZ9290125.1"/>
    <property type="molecule type" value="Genomic_DNA"/>
</dbReference>
<evidence type="ECO:0000313" key="2">
    <source>
        <dbReference type="Proteomes" id="UP001146469"/>
    </source>
</evidence>
<organism evidence="1 2">
    <name type="scientific">Corynebacterium evansiae</name>
    <dbReference type="NCBI Taxonomy" id="2913499"/>
    <lineage>
        <taxon>Bacteria</taxon>
        <taxon>Bacillati</taxon>
        <taxon>Actinomycetota</taxon>
        <taxon>Actinomycetes</taxon>
        <taxon>Mycobacteriales</taxon>
        <taxon>Corynebacteriaceae</taxon>
        <taxon>Corynebacterium</taxon>
    </lineage>
</organism>
<name>A0A9X3LN16_9CORY</name>
<dbReference type="RefSeq" id="WP_035005730.1">
    <property type="nucleotide sequence ID" value="NZ_JAKMUT010000006.1"/>
</dbReference>
<dbReference type="AlphaFoldDB" id="A0A9X3LN16"/>
<dbReference type="Proteomes" id="UP001146469">
    <property type="component" value="Unassembled WGS sequence"/>
</dbReference>
<protein>
    <submittedName>
        <fullName evidence="1">Uncharacterized protein</fullName>
    </submittedName>
</protein>
<keyword evidence="2" id="KW-1185">Reference proteome</keyword>
<reference evidence="1" key="1">
    <citation type="submission" date="2022-02" db="EMBL/GenBank/DDBJ databases">
        <title>Corynebacterium sp. from urogenital microbiome.</title>
        <authorList>
            <person name="Cappelli E.A."/>
            <person name="Ribeiro T.G."/>
            <person name="Peixe L."/>
        </authorList>
    </citation>
    <scope>NUCLEOTIDE SEQUENCE</scope>
    <source>
        <strain evidence="1">C8Ua_174</strain>
    </source>
</reference>
<evidence type="ECO:0000313" key="1">
    <source>
        <dbReference type="EMBL" id="MCZ9290125.1"/>
    </source>
</evidence>
<accession>A0A9X3LN16</accession>
<gene>
    <name evidence="1" type="ORF">L8V00_07895</name>
</gene>
<comment type="caution">
    <text evidence="1">The sequence shown here is derived from an EMBL/GenBank/DDBJ whole genome shotgun (WGS) entry which is preliminary data.</text>
</comment>